<feature type="compositionally biased region" description="Basic and acidic residues" evidence="1">
    <location>
        <begin position="103"/>
        <end position="120"/>
    </location>
</feature>
<protein>
    <submittedName>
        <fullName evidence="2">Uncharacterized protein</fullName>
    </submittedName>
</protein>
<evidence type="ECO:0000256" key="1">
    <source>
        <dbReference type="SAM" id="MobiDB-lite"/>
    </source>
</evidence>
<proteinExistence type="predicted"/>
<name>L0DBT5_SINAD</name>
<dbReference type="Proteomes" id="UP000010798">
    <property type="component" value="Chromosome"/>
</dbReference>
<reference evidence="2 3" key="1">
    <citation type="submission" date="2012-02" db="EMBL/GenBank/DDBJ databases">
        <title>Complete sequence of chromosome of Singulisphaera acidiphila DSM 18658.</title>
        <authorList>
            <consortium name="US DOE Joint Genome Institute (JGI-PGF)"/>
            <person name="Lucas S."/>
            <person name="Copeland A."/>
            <person name="Lapidus A."/>
            <person name="Glavina del Rio T."/>
            <person name="Dalin E."/>
            <person name="Tice H."/>
            <person name="Bruce D."/>
            <person name="Goodwin L."/>
            <person name="Pitluck S."/>
            <person name="Peters L."/>
            <person name="Ovchinnikova G."/>
            <person name="Chertkov O."/>
            <person name="Kyrpides N."/>
            <person name="Mavromatis K."/>
            <person name="Ivanova N."/>
            <person name="Brettin T."/>
            <person name="Detter J.C."/>
            <person name="Han C."/>
            <person name="Larimer F."/>
            <person name="Land M."/>
            <person name="Hauser L."/>
            <person name="Markowitz V."/>
            <person name="Cheng J.-F."/>
            <person name="Hugenholtz P."/>
            <person name="Woyke T."/>
            <person name="Wu D."/>
            <person name="Tindall B."/>
            <person name="Pomrenke H."/>
            <person name="Brambilla E."/>
            <person name="Klenk H.-P."/>
            <person name="Eisen J.A."/>
        </authorList>
    </citation>
    <scope>NUCLEOTIDE SEQUENCE [LARGE SCALE GENOMIC DNA]</scope>
    <source>
        <strain evidence="3">ATCC BAA-1392 / DSM 18658 / VKM B-2454 / MOB10</strain>
    </source>
</reference>
<dbReference type="HOGENOM" id="CLU_1539039_0_0_0"/>
<gene>
    <name evidence="2" type="ordered locus">Sinac_2522</name>
</gene>
<feature type="region of interest" description="Disordered" evidence="1">
    <location>
        <begin position="103"/>
        <end position="143"/>
    </location>
</feature>
<dbReference type="KEGG" id="saci:Sinac_2522"/>
<keyword evidence="3" id="KW-1185">Reference proteome</keyword>
<accession>L0DBT5</accession>
<sequence length="174" mass="18920">MVERGEETDEEGRHAKGMVGCSDEADLFVKPRVEEFQLHGLLASPISLGRVGGSSPASDTLMQSRKSTDAAPADAVGALNLSWWARPLIEVWGWSHSARMLSDRPWDDAGQRPAHADRRRPVINSRESLGSRRQELSGRQRPAASCSATSFSTSWSSARPCASFARILPSASMT</sequence>
<evidence type="ECO:0000313" key="2">
    <source>
        <dbReference type="EMBL" id="AGA26829.1"/>
    </source>
</evidence>
<evidence type="ECO:0000313" key="3">
    <source>
        <dbReference type="Proteomes" id="UP000010798"/>
    </source>
</evidence>
<organism evidence="2 3">
    <name type="scientific">Singulisphaera acidiphila (strain ATCC BAA-1392 / DSM 18658 / VKM B-2454 / MOB10)</name>
    <dbReference type="NCBI Taxonomy" id="886293"/>
    <lineage>
        <taxon>Bacteria</taxon>
        <taxon>Pseudomonadati</taxon>
        <taxon>Planctomycetota</taxon>
        <taxon>Planctomycetia</taxon>
        <taxon>Isosphaerales</taxon>
        <taxon>Isosphaeraceae</taxon>
        <taxon>Singulisphaera</taxon>
    </lineage>
</organism>
<dbReference type="AlphaFoldDB" id="L0DBT5"/>
<dbReference type="EMBL" id="CP003364">
    <property type="protein sequence ID" value="AGA26829.1"/>
    <property type="molecule type" value="Genomic_DNA"/>
</dbReference>
<feature type="compositionally biased region" description="Basic and acidic residues" evidence="1">
    <location>
        <begin position="129"/>
        <end position="138"/>
    </location>
</feature>